<dbReference type="PANTHER" id="PTHR10161">
    <property type="entry name" value="TARTRATE-RESISTANT ACID PHOSPHATASE TYPE 5"/>
    <property type="match status" value="1"/>
</dbReference>
<sequence length="329" mass="36535">MRALFASKPVQAEGGIARLPHGQINPRRGDVRIVVISDLNSQYGSTTYAPEVHRALAIIPDWQPQLVLCGGDMIAAQSKALSTDQVQQMWAAFDRTVATPLRQAQIPFGFTLGNHDASGFQTASGQYTFARDRDLARSYWQRSRQACGLNFVDAAHFPFYYTFQLKHLFCLVWDASTAQISRNQLDWVESSLAQAPPESVRLVIGHLPLYAVAEQKNKPGEVLHHAEALRSLLERHGVHTYISGHHHAYYPAEKGKLHLLYAGALGGGPRSLMGSTLAPYKSMSVVDIYLALRRTRTTTYNLATLEIVDHRTLPSQITGLNGTIYRQAD</sequence>
<evidence type="ECO:0000259" key="3">
    <source>
        <dbReference type="Pfam" id="PF00149"/>
    </source>
</evidence>
<feature type="domain" description="Calcineurin-like phosphoesterase" evidence="3">
    <location>
        <begin position="32"/>
        <end position="249"/>
    </location>
</feature>
<evidence type="ECO:0000256" key="2">
    <source>
        <dbReference type="ARBA" id="ARBA00022801"/>
    </source>
</evidence>
<dbReference type="InterPro" id="IPR051558">
    <property type="entry name" value="Metallophosphoesterase_PAP"/>
</dbReference>
<dbReference type="InterPro" id="IPR004843">
    <property type="entry name" value="Calcineurin-like_PHP"/>
</dbReference>
<dbReference type="InterPro" id="IPR029052">
    <property type="entry name" value="Metallo-depent_PP-like"/>
</dbReference>
<reference evidence="4 5" key="1">
    <citation type="journal article" date="2015" name="Genome Announc.">
        <title>Draft Genome Sequence of Filamentous Marine Cyanobacterium Lyngbya confervoides Strain BDU141951.</title>
        <authorList>
            <person name="Chandrababunaidu M.M."/>
            <person name="Sen D."/>
            <person name="Tripathy S."/>
        </authorList>
    </citation>
    <scope>NUCLEOTIDE SEQUENCE [LARGE SCALE GENOMIC DNA]</scope>
    <source>
        <strain evidence="4 5">BDU141951</strain>
    </source>
</reference>
<dbReference type="RefSeq" id="WP_201277127.1">
    <property type="nucleotide sequence ID" value="NZ_JTHE03000088.1"/>
</dbReference>
<dbReference type="AlphaFoldDB" id="A0ABD4T7C7"/>
<dbReference type="GO" id="GO:0016787">
    <property type="term" value="F:hydrolase activity"/>
    <property type="evidence" value="ECO:0007669"/>
    <property type="project" value="UniProtKB-KW"/>
</dbReference>
<evidence type="ECO:0000256" key="1">
    <source>
        <dbReference type="ARBA" id="ARBA00022729"/>
    </source>
</evidence>
<name>A0ABD4T7C7_9CYAN</name>
<dbReference type="PANTHER" id="PTHR10161:SF14">
    <property type="entry name" value="TARTRATE-RESISTANT ACID PHOSPHATASE TYPE 5"/>
    <property type="match status" value="1"/>
</dbReference>
<dbReference type="EMBL" id="JTHE03000088">
    <property type="protein sequence ID" value="MCM1984160.1"/>
    <property type="molecule type" value="Genomic_DNA"/>
</dbReference>
<evidence type="ECO:0000313" key="5">
    <source>
        <dbReference type="Proteomes" id="UP000031561"/>
    </source>
</evidence>
<gene>
    <name evidence="4" type="ORF">QQ91_0015150</name>
</gene>
<protein>
    <submittedName>
        <fullName evidence="4">Metallophosphoesterase</fullName>
    </submittedName>
</protein>
<comment type="caution">
    <text evidence="4">The sequence shown here is derived from an EMBL/GenBank/DDBJ whole genome shotgun (WGS) entry which is preliminary data.</text>
</comment>
<keyword evidence="2" id="KW-0378">Hydrolase</keyword>
<accession>A0ABD4T7C7</accession>
<dbReference type="Pfam" id="PF00149">
    <property type="entry name" value="Metallophos"/>
    <property type="match status" value="1"/>
</dbReference>
<proteinExistence type="predicted"/>
<dbReference type="SUPFAM" id="SSF56300">
    <property type="entry name" value="Metallo-dependent phosphatases"/>
    <property type="match status" value="1"/>
</dbReference>
<keyword evidence="1" id="KW-0732">Signal</keyword>
<organism evidence="4 5">
    <name type="scientific">Lyngbya confervoides BDU141951</name>
    <dbReference type="NCBI Taxonomy" id="1574623"/>
    <lineage>
        <taxon>Bacteria</taxon>
        <taxon>Bacillati</taxon>
        <taxon>Cyanobacteriota</taxon>
        <taxon>Cyanophyceae</taxon>
        <taxon>Oscillatoriophycideae</taxon>
        <taxon>Oscillatoriales</taxon>
        <taxon>Microcoleaceae</taxon>
        <taxon>Lyngbya</taxon>
    </lineage>
</organism>
<keyword evidence="5" id="KW-1185">Reference proteome</keyword>
<dbReference type="Proteomes" id="UP000031561">
    <property type="component" value="Unassembled WGS sequence"/>
</dbReference>
<evidence type="ECO:0000313" key="4">
    <source>
        <dbReference type="EMBL" id="MCM1984160.1"/>
    </source>
</evidence>
<dbReference type="Gene3D" id="3.60.21.10">
    <property type="match status" value="1"/>
</dbReference>